<dbReference type="InterPro" id="IPR058163">
    <property type="entry name" value="LysR-type_TF_proteobact-type"/>
</dbReference>
<dbReference type="SUPFAM" id="SSF53850">
    <property type="entry name" value="Periplasmic binding protein-like II"/>
    <property type="match status" value="1"/>
</dbReference>
<organism evidence="6 7">
    <name type="scientific">Lacimonas salitolerans</name>
    <dbReference type="NCBI Taxonomy" id="1323750"/>
    <lineage>
        <taxon>Bacteria</taxon>
        <taxon>Pseudomonadati</taxon>
        <taxon>Pseudomonadota</taxon>
        <taxon>Alphaproteobacteria</taxon>
        <taxon>Rhodobacterales</taxon>
        <taxon>Paracoccaceae</taxon>
        <taxon>Lacimonas</taxon>
    </lineage>
</organism>
<dbReference type="InterPro" id="IPR000847">
    <property type="entry name" value="LysR_HTH_N"/>
</dbReference>
<sequence>MAYVNNIRMFVRVYELGSMSAAARDQRASPAVASSRIAELEKHLGVRLFNRTTRALTATEHGRTFYDGACRILEAIDTAEAAVMEASQSPRGTLFVAAPLGVGRRFIAPAVPAFKAQYPRIDIRLRLSDRVIDVAGEGLDLAFHLGPLTDSDLKVRVIEECPRVLCAAPAYLARRGMPRDGAALVAQGHDCLNLRFPGAQEFQWTLQTPDGPKRFEITGPLESDDGDVLTGWALDGAGIVLKPLFEVAAHLASGALVPVATDTPPLPTQLACLSPSRRYRDPKVQVFADFMIDHCKTMLRELQG</sequence>
<dbReference type="RefSeq" id="WP_379914426.1">
    <property type="nucleotide sequence ID" value="NZ_JBHUDD010000047.1"/>
</dbReference>
<dbReference type="CDD" id="cd08422">
    <property type="entry name" value="PBP2_CrgA_like"/>
    <property type="match status" value="1"/>
</dbReference>
<proteinExistence type="inferred from homology"/>
<comment type="caution">
    <text evidence="6">The sequence shown here is derived from an EMBL/GenBank/DDBJ whole genome shotgun (WGS) entry which is preliminary data.</text>
</comment>
<dbReference type="EMBL" id="JBHUDD010000047">
    <property type="protein sequence ID" value="MFD1509227.1"/>
    <property type="molecule type" value="Genomic_DNA"/>
</dbReference>
<dbReference type="InterPro" id="IPR005119">
    <property type="entry name" value="LysR_subst-bd"/>
</dbReference>
<evidence type="ECO:0000259" key="5">
    <source>
        <dbReference type="PROSITE" id="PS50931"/>
    </source>
</evidence>
<dbReference type="Pfam" id="PF03466">
    <property type="entry name" value="LysR_substrate"/>
    <property type="match status" value="1"/>
</dbReference>
<keyword evidence="2" id="KW-0805">Transcription regulation</keyword>
<evidence type="ECO:0000256" key="3">
    <source>
        <dbReference type="ARBA" id="ARBA00023125"/>
    </source>
</evidence>
<protein>
    <submittedName>
        <fullName evidence="6">LysR substrate-binding domain-containing protein</fullName>
    </submittedName>
</protein>
<evidence type="ECO:0000313" key="6">
    <source>
        <dbReference type="EMBL" id="MFD1509227.1"/>
    </source>
</evidence>
<evidence type="ECO:0000313" key="7">
    <source>
        <dbReference type="Proteomes" id="UP001597186"/>
    </source>
</evidence>
<name>A0ABW4ED14_9RHOB</name>
<keyword evidence="3" id="KW-0238">DNA-binding</keyword>
<evidence type="ECO:0000256" key="1">
    <source>
        <dbReference type="ARBA" id="ARBA00009437"/>
    </source>
</evidence>
<keyword evidence="4" id="KW-0804">Transcription</keyword>
<comment type="similarity">
    <text evidence="1">Belongs to the LysR transcriptional regulatory family.</text>
</comment>
<evidence type="ECO:0000256" key="4">
    <source>
        <dbReference type="ARBA" id="ARBA00023163"/>
    </source>
</evidence>
<dbReference type="PANTHER" id="PTHR30537">
    <property type="entry name" value="HTH-TYPE TRANSCRIPTIONAL REGULATOR"/>
    <property type="match status" value="1"/>
</dbReference>
<dbReference type="InterPro" id="IPR036388">
    <property type="entry name" value="WH-like_DNA-bd_sf"/>
</dbReference>
<reference evidence="7" key="1">
    <citation type="journal article" date="2019" name="Int. J. Syst. Evol. Microbiol.">
        <title>The Global Catalogue of Microorganisms (GCM) 10K type strain sequencing project: providing services to taxonomists for standard genome sequencing and annotation.</title>
        <authorList>
            <consortium name="The Broad Institute Genomics Platform"/>
            <consortium name="The Broad Institute Genome Sequencing Center for Infectious Disease"/>
            <person name="Wu L."/>
            <person name="Ma J."/>
        </authorList>
    </citation>
    <scope>NUCLEOTIDE SEQUENCE [LARGE SCALE GENOMIC DNA]</scope>
    <source>
        <strain evidence="7">CGMCC 1.12477</strain>
    </source>
</reference>
<dbReference type="PANTHER" id="PTHR30537:SF5">
    <property type="entry name" value="HTH-TYPE TRANSCRIPTIONAL ACTIVATOR TTDR-RELATED"/>
    <property type="match status" value="1"/>
</dbReference>
<dbReference type="Pfam" id="PF00126">
    <property type="entry name" value="HTH_1"/>
    <property type="match status" value="1"/>
</dbReference>
<gene>
    <name evidence="6" type="ORF">ACFTOW_07410</name>
</gene>
<dbReference type="Gene3D" id="1.10.10.10">
    <property type="entry name" value="Winged helix-like DNA-binding domain superfamily/Winged helix DNA-binding domain"/>
    <property type="match status" value="1"/>
</dbReference>
<dbReference type="Gene3D" id="3.40.190.290">
    <property type="match status" value="1"/>
</dbReference>
<accession>A0ABW4ED14</accession>
<evidence type="ECO:0000256" key="2">
    <source>
        <dbReference type="ARBA" id="ARBA00023015"/>
    </source>
</evidence>
<keyword evidence="7" id="KW-1185">Reference proteome</keyword>
<dbReference type="PROSITE" id="PS50931">
    <property type="entry name" value="HTH_LYSR"/>
    <property type="match status" value="1"/>
</dbReference>
<feature type="domain" description="HTH lysR-type" evidence="5">
    <location>
        <begin position="7"/>
        <end position="59"/>
    </location>
</feature>
<dbReference type="Proteomes" id="UP001597186">
    <property type="component" value="Unassembled WGS sequence"/>
</dbReference>
<dbReference type="SUPFAM" id="SSF46785">
    <property type="entry name" value="Winged helix' DNA-binding domain"/>
    <property type="match status" value="1"/>
</dbReference>
<dbReference type="InterPro" id="IPR036390">
    <property type="entry name" value="WH_DNA-bd_sf"/>
</dbReference>